<accession>A0A2N0HK56</accession>
<dbReference type="RefSeq" id="WP_100866807.1">
    <property type="nucleotide sequence ID" value="NZ_PHUF01000003.1"/>
</dbReference>
<feature type="transmembrane region" description="Helical" evidence="1">
    <location>
        <begin position="204"/>
        <end position="226"/>
    </location>
</feature>
<keyword evidence="1" id="KW-1133">Transmembrane helix</keyword>
<keyword evidence="1" id="KW-0472">Membrane</keyword>
<feature type="transmembrane region" description="Helical" evidence="1">
    <location>
        <begin position="28"/>
        <end position="46"/>
    </location>
</feature>
<evidence type="ECO:0008006" key="4">
    <source>
        <dbReference type="Google" id="ProtNLM"/>
    </source>
</evidence>
<dbReference type="Proteomes" id="UP000232587">
    <property type="component" value="Unassembled WGS sequence"/>
</dbReference>
<proteinExistence type="predicted"/>
<dbReference type="EMBL" id="PHUF01000003">
    <property type="protein sequence ID" value="PKB19324.1"/>
    <property type="molecule type" value="Genomic_DNA"/>
</dbReference>
<dbReference type="AlphaFoldDB" id="A0A2N0HK56"/>
<evidence type="ECO:0000313" key="2">
    <source>
        <dbReference type="EMBL" id="PKB19324.1"/>
    </source>
</evidence>
<reference evidence="2 3" key="1">
    <citation type="submission" date="2017-11" db="EMBL/GenBank/DDBJ databases">
        <title>Genomic Encyclopedia of Type Strains, Phase III (KMG-III): the genomes of soil and plant-associated and newly described type strains.</title>
        <authorList>
            <person name="Whitman W."/>
        </authorList>
    </citation>
    <scope>NUCLEOTIDE SEQUENCE [LARGE SCALE GENOMIC DNA]</scope>
    <source>
        <strain evidence="2 3">CGMCC 1.12274</strain>
    </source>
</reference>
<keyword evidence="1" id="KW-0812">Transmembrane</keyword>
<comment type="caution">
    <text evidence="2">The sequence shown here is derived from an EMBL/GenBank/DDBJ whole genome shotgun (WGS) entry which is preliminary data.</text>
</comment>
<sequence>MEQTRAATDREDDLPVSIIPSDKPRSQLYARIFSALISGAMIVAVLREVWQLDFSQVAELFPSSALFWTLFVLTYLSGPFGDWLIYRYVWTLPITAFGACVRKVISNELLLGYLGEVQFYSWARARLSMVAAPFGAIKDATILSALTGNAVTAVMLVFAWPLVSSGQLGVGLRDAYLSLGVVLVTSIAIVLFRRRLFSLPKHQLYIITLIHVGRIIITLTMSALLWHLVLPAVPVTLWLVLATLRMLISRLPLLPNKDVVFAGITVFLLGHENEVASLITLMTGLQLASHLVAGTVFGLLDVVNARKMK</sequence>
<evidence type="ECO:0000313" key="3">
    <source>
        <dbReference type="Proteomes" id="UP000232587"/>
    </source>
</evidence>
<protein>
    <recommendedName>
        <fullName evidence="4">Lysylphosphatidylglycerol synthase-like protein</fullName>
    </recommendedName>
</protein>
<feature type="transmembrane region" description="Helical" evidence="1">
    <location>
        <begin position="142"/>
        <end position="163"/>
    </location>
</feature>
<name>A0A2N0HK56_9SPHN</name>
<keyword evidence="3" id="KW-1185">Reference proteome</keyword>
<feature type="transmembrane region" description="Helical" evidence="1">
    <location>
        <begin position="287"/>
        <end position="305"/>
    </location>
</feature>
<feature type="transmembrane region" description="Helical" evidence="1">
    <location>
        <begin position="175"/>
        <end position="192"/>
    </location>
</feature>
<organism evidence="2 3">
    <name type="scientific">Novosphingobium kunmingense</name>
    <dbReference type="NCBI Taxonomy" id="1211806"/>
    <lineage>
        <taxon>Bacteria</taxon>
        <taxon>Pseudomonadati</taxon>
        <taxon>Pseudomonadota</taxon>
        <taxon>Alphaproteobacteria</taxon>
        <taxon>Sphingomonadales</taxon>
        <taxon>Sphingomonadaceae</taxon>
        <taxon>Novosphingobium</taxon>
    </lineage>
</organism>
<dbReference type="OrthoDB" id="7184927at2"/>
<gene>
    <name evidence="2" type="ORF">B0I00_1555</name>
</gene>
<evidence type="ECO:0000256" key="1">
    <source>
        <dbReference type="SAM" id="Phobius"/>
    </source>
</evidence>
<feature type="transmembrane region" description="Helical" evidence="1">
    <location>
        <begin position="66"/>
        <end position="86"/>
    </location>
</feature>